<dbReference type="InterPro" id="IPR027486">
    <property type="entry name" value="Ribosomal_uS10_dom"/>
</dbReference>
<dbReference type="SMART" id="SM01403">
    <property type="entry name" value="Ribosomal_S10"/>
    <property type="match status" value="1"/>
</dbReference>
<gene>
    <name evidence="5" type="primary">rps10</name>
</gene>
<dbReference type="GeneID" id="25396285"/>
<accession>A0A0U2EZZ7</accession>
<dbReference type="InterPro" id="IPR001848">
    <property type="entry name" value="Ribosomal_uS10"/>
</dbReference>
<dbReference type="EMBL" id="KR057902">
    <property type="protein sequence ID" value="AKU37103.1"/>
    <property type="molecule type" value="Genomic_DNA"/>
</dbReference>
<keyword evidence="3" id="KW-0687">Ribonucleoprotein</keyword>
<organism evidence="5">
    <name type="scientific">Botryococcus braunii</name>
    <name type="common">Green alga</name>
    <dbReference type="NCBI Taxonomy" id="38881"/>
    <lineage>
        <taxon>Eukaryota</taxon>
        <taxon>Viridiplantae</taxon>
        <taxon>Chlorophyta</taxon>
        <taxon>core chlorophytes</taxon>
        <taxon>Trebouxiophyceae</taxon>
        <taxon>Trebouxiophyceae incertae sedis</taxon>
        <taxon>Elliptochloris clade</taxon>
        <taxon>Botryococcus</taxon>
    </lineage>
</organism>
<dbReference type="PANTHER" id="PTHR11700">
    <property type="entry name" value="30S RIBOSOMAL PROTEIN S10 FAMILY MEMBER"/>
    <property type="match status" value="1"/>
</dbReference>
<reference evidence="5" key="1">
    <citation type="journal article" date="2015" name="Mitochondrial DNA">
        <title>Complete mitochondrial genome of a hydrocarbon-producing green alga Botryococcus braunii strain Showa.</title>
        <authorList>
            <person name="Zou J."/>
            <person name="Bi G."/>
        </authorList>
    </citation>
    <scope>NUCLEOTIDE SEQUENCE</scope>
</reference>
<evidence type="ECO:0000256" key="1">
    <source>
        <dbReference type="ARBA" id="ARBA00007102"/>
    </source>
</evidence>
<comment type="similarity">
    <text evidence="1">Belongs to the universal ribosomal protein uS10 family.</text>
</comment>
<evidence type="ECO:0000256" key="2">
    <source>
        <dbReference type="ARBA" id="ARBA00022980"/>
    </source>
</evidence>
<dbReference type="GO" id="GO:0006412">
    <property type="term" value="P:translation"/>
    <property type="evidence" value="ECO:0007669"/>
    <property type="project" value="InterPro"/>
</dbReference>
<dbReference type="SUPFAM" id="SSF54999">
    <property type="entry name" value="Ribosomal protein S10"/>
    <property type="match status" value="1"/>
</dbReference>
<feature type="domain" description="Small ribosomal subunit protein uS10" evidence="4">
    <location>
        <begin position="166"/>
        <end position="261"/>
    </location>
</feature>
<keyword evidence="2 5" id="KW-0689">Ribosomal protein</keyword>
<protein>
    <submittedName>
        <fullName evidence="5">Ribosomal protein S10</fullName>
    </submittedName>
</protein>
<dbReference type="GO" id="GO:1990904">
    <property type="term" value="C:ribonucleoprotein complex"/>
    <property type="evidence" value="ECO:0007669"/>
    <property type="project" value="UniProtKB-KW"/>
</dbReference>
<dbReference type="InterPro" id="IPR036838">
    <property type="entry name" value="Ribosomal_uS10_dom_sf"/>
</dbReference>
<sequence>MYKIEISLKSHQLLSLKRGVKSLQQLIRAREKIFFTPIPEKKRILKENWLPKGDEKRRTLDEGVGLSIINNQRFSLSKKGLDQTLLAKTEKERGKGLAPLTSNDVTRLSEAGIERCQRGFASPLTWNVRPTRGFLPQAVGDWAKIEKTAKYFVVFSSTPVPEQCNRYWLRSSDPFSDRLKLAKRNGESLFFQSSYGLALPRLQKKWTVLRSPHIDKKSREQFEWTRCKEKIHIFSTQREVTLYLLSLLRHSEIPGVELELQLQSLTFFKRTATK</sequence>
<proteinExistence type="inferred from homology"/>
<dbReference type="RefSeq" id="YP_009162785.1">
    <property type="nucleotide sequence ID" value="NC_027722.1"/>
</dbReference>
<dbReference type="GO" id="GO:0005840">
    <property type="term" value="C:ribosome"/>
    <property type="evidence" value="ECO:0007669"/>
    <property type="project" value="UniProtKB-KW"/>
</dbReference>
<evidence type="ECO:0000313" key="5">
    <source>
        <dbReference type="EMBL" id="AKU37103.1"/>
    </source>
</evidence>
<dbReference type="Gene3D" id="3.30.70.600">
    <property type="entry name" value="Ribosomal protein S10 domain"/>
    <property type="match status" value="1"/>
</dbReference>
<name>A0A0U2EZZ7_BOTBR</name>
<dbReference type="AlphaFoldDB" id="A0A0U2EZZ7"/>
<dbReference type="Pfam" id="PF00338">
    <property type="entry name" value="Ribosomal_S10"/>
    <property type="match status" value="1"/>
</dbReference>
<keyword evidence="5" id="KW-0496">Mitochondrion</keyword>
<geneLocation type="mitochondrion" evidence="5"/>
<evidence type="ECO:0000256" key="3">
    <source>
        <dbReference type="ARBA" id="ARBA00023274"/>
    </source>
</evidence>
<dbReference type="GO" id="GO:0003735">
    <property type="term" value="F:structural constituent of ribosome"/>
    <property type="evidence" value="ECO:0007669"/>
    <property type="project" value="InterPro"/>
</dbReference>
<evidence type="ECO:0000259" key="4">
    <source>
        <dbReference type="SMART" id="SM01403"/>
    </source>
</evidence>